<dbReference type="InterPro" id="IPR011050">
    <property type="entry name" value="Pectin_lyase_fold/virulence"/>
</dbReference>
<gene>
    <name evidence="2" type="ORF">NCTC12282_00873</name>
</gene>
<keyword evidence="1" id="KW-0732">Signal</keyword>
<dbReference type="Proteomes" id="UP000373449">
    <property type="component" value="Unassembled WGS sequence"/>
</dbReference>
<protein>
    <submittedName>
        <fullName evidence="2">Putative lipoprotein</fullName>
    </submittedName>
</protein>
<dbReference type="NCBIfam" id="TIGR02601">
    <property type="entry name" value="autotrns_rpt"/>
    <property type="match status" value="1"/>
</dbReference>
<accession>A0A484ZDZ5</accession>
<proteinExistence type="predicted"/>
<evidence type="ECO:0000313" key="3">
    <source>
        <dbReference type="Proteomes" id="UP000373449"/>
    </source>
</evidence>
<dbReference type="InterPro" id="IPR013425">
    <property type="entry name" value="Autotrns_rpt"/>
</dbReference>
<dbReference type="EMBL" id="CAADJA010000002">
    <property type="protein sequence ID" value="VFS45986.1"/>
    <property type="molecule type" value="Genomic_DNA"/>
</dbReference>
<dbReference type="AlphaFoldDB" id="A0A484ZDZ5"/>
<sequence>MIAEGSALTISDVQRAAGIVEGGTIANGTLSGAGELNIASSELVVNGANAGYIGDVNLSGTSLATLNGAQGLGTQGTIHFAAAGDRLDININPLSGNSTNLSKSLSGEGLVTTQNVTDLTVTGDNTDFTGIFSVETDAVLRAAEQKHLGSSVIENQGITYLIADAKWDLENTITGSGALVKQGADILVINHELAYTGETTVESGGLIIGDSASDVGAFALGNDGMLSGSSKVTCCQVRY</sequence>
<keyword evidence="2" id="KW-0449">Lipoprotein</keyword>
<dbReference type="Gene3D" id="2.160.20.20">
    <property type="match status" value="1"/>
</dbReference>
<name>A0A484ZDZ5_9GAMM</name>
<evidence type="ECO:0000256" key="1">
    <source>
        <dbReference type="ARBA" id="ARBA00022729"/>
    </source>
</evidence>
<reference evidence="2 3" key="1">
    <citation type="submission" date="2019-03" db="EMBL/GenBank/DDBJ databases">
        <authorList>
            <consortium name="Pathogen Informatics"/>
        </authorList>
    </citation>
    <scope>NUCLEOTIDE SEQUENCE [LARGE SCALE GENOMIC DNA]</scope>
    <source>
        <strain evidence="2 3">NCTC12282</strain>
    </source>
</reference>
<dbReference type="InterPro" id="IPR012332">
    <property type="entry name" value="Autotransporter_pectin_lyase_C"/>
</dbReference>
<dbReference type="SUPFAM" id="SSF51126">
    <property type="entry name" value="Pectin lyase-like"/>
    <property type="match status" value="1"/>
</dbReference>
<organism evidence="2 3">
    <name type="scientific">Budvicia aquatica</name>
    <dbReference type="NCBI Taxonomy" id="82979"/>
    <lineage>
        <taxon>Bacteria</taxon>
        <taxon>Pseudomonadati</taxon>
        <taxon>Pseudomonadota</taxon>
        <taxon>Gammaproteobacteria</taxon>
        <taxon>Enterobacterales</taxon>
        <taxon>Budviciaceae</taxon>
        <taxon>Budvicia</taxon>
    </lineage>
</organism>
<evidence type="ECO:0000313" key="2">
    <source>
        <dbReference type="EMBL" id="VFS45986.1"/>
    </source>
</evidence>